<evidence type="ECO:0000256" key="6">
    <source>
        <dbReference type="ARBA" id="ARBA00023004"/>
    </source>
</evidence>
<dbReference type="GeneID" id="111018796"/>
<keyword evidence="10" id="KW-1185">Reference proteome</keyword>
<dbReference type="PANTHER" id="PTHR47944">
    <property type="entry name" value="CYTOCHROME P450 98A9"/>
    <property type="match status" value="1"/>
</dbReference>
<evidence type="ECO:0000256" key="4">
    <source>
        <dbReference type="ARBA" id="ARBA00022723"/>
    </source>
</evidence>
<dbReference type="GO" id="GO:0020037">
    <property type="term" value="F:heme binding"/>
    <property type="evidence" value="ECO:0007669"/>
    <property type="project" value="InterPro"/>
</dbReference>
<dbReference type="OrthoDB" id="2789670at2759"/>
<evidence type="ECO:0000256" key="2">
    <source>
        <dbReference type="ARBA" id="ARBA00010617"/>
    </source>
</evidence>
<feature type="transmembrane region" description="Helical" evidence="9">
    <location>
        <begin position="6"/>
        <end position="24"/>
    </location>
</feature>
<comment type="cofactor">
    <cofactor evidence="1 8">
        <name>heme</name>
        <dbReference type="ChEBI" id="CHEBI:30413"/>
    </cofactor>
</comment>
<keyword evidence="5" id="KW-0560">Oxidoreductase</keyword>
<dbReference type="InterPro" id="IPR001128">
    <property type="entry name" value="Cyt_P450"/>
</dbReference>
<evidence type="ECO:0000256" key="8">
    <source>
        <dbReference type="PIRSR" id="PIRSR602401-1"/>
    </source>
</evidence>
<dbReference type="PRINTS" id="PR00463">
    <property type="entry name" value="EP450I"/>
</dbReference>
<proteinExistence type="inferred from homology"/>
<sequence>MEAPCWLSHAALWVAIATLSLLLLSGRRRKLNLPPGPKPWPFIGNLNLIGPLPHHSIHQLSKKHGPIMHLRFGSFPVVVASSIETAKLFLKTHDLNFISRPRLAAGKYIGYDYSDILWCPYGPYWRQAQKICVTELFCAKRLDSLEYIRKEETNALLKEIYKFSGKGIQLKYYLFTQSFNVISRMVLGKKYLEQSKEYSIFSPDEFRKMLEELFFLHGALNIGDFIPWIDFLDLQGYVKRMKALYKKFDRFLEHVLDEHNGRRMGVRDNYVAKDMVDVLLQLADDPNLEVKLERQGVKAITQDLIAAGTESSVVTIEWALSELLKRPDIFKKTTSELDKVVGRERWVEEKDIANLPYINAIVKETMRLHPIAPMLVPRLSREDCQIAGYDIAKGTRVLVNVWTIGRDPAIWENPNDFIPERFSGKSIDVKGQDFELLPLGSGRRMCPGYNLGLKVVQSSLANLLHGFVWKLEGDTKKEDLNMDETFGLSTPKKFPLVVIAEPRLPPHLYSL</sequence>
<evidence type="ECO:0000313" key="10">
    <source>
        <dbReference type="Proteomes" id="UP000504603"/>
    </source>
</evidence>
<dbReference type="Gene3D" id="1.10.630.10">
    <property type="entry name" value="Cytochrome P450"/>
    <property type="match status" value="1"/>
</dbReference>
<dbReference type="SUPFAM" id="SSF48264">
    <property type="entry name" value="Cytochrome P450"/>
    <property type="match status" value="1"/>
</dbReference>
<feature type="binding site" description="axial binding residue" evidence="8">
    <location>
        <position position="446"/>
    </location>
    <ligand>
        <name>heme</name>
        <dbReference type="ChEBI" id="CHEBI:30413"/>
    </ligand>
    <ligandPart>
        <name>Fe</name>
        <dbReference type="ChEBI" id="CHEBI:18248"/>
    </ligandPart>
</feature>
<protein>
    <submittedName>
        <fullName evidence="11">Cytochrome P450 71A1-like</fullName>
    </submittedName>
</protein>
<dbReference type="RefSeq" id="XP_022150738.1">
    <property type="nucleotide sequence ID" value="XM_022295046.1"/>
</dbReference>
<dbReference type="InterPro" id="IPR036396">
    <property type="entry name" value="Cyt_P450_sf"/>
</dbReference>
<name>A0A6J1DA87_MOMCH</name>
<reference evidence="11" key="1">
    <citation type="submission" date="2025-08" db="UniProtKB">
        <authorList>
            <consortium name="RefSeq"/>
        </authorList>
    </citation>
    <scope>IDENTIFICATION</scope>
    <source>
        <strain evidence="11">OHB3-1</strain>
    </source>
</reference>
<dbReference type="Proteomes" id="UP000504603">
    <property type="component" value="Unplaced"/>
</dbReference>
<dbReference type="GO" id="GO:0016705">
    <property type="term" value="F:oxidoreductase activity, acting on paired donors, with incorporation or reduction of molecular oxygen"/>
    <property type="evidence" value="ECO:0007669"/>
    <property type="project" value="InterPro"/>
</dbReference>
<keyword evidence="9" id="KW-0812">Transmembrane</keyword>
<dbReference type="PANTHER" id="PTHR47944:SF4">
    <property type="entry name" value="OS09G0441700 PROTEIN"/>
    <property type="match status" value="1"/>
</dbReference>
<comment type="similarity">
    <text evidence="2">Belongs to the cytochrome P450 family.</text>
</comment>
<dbReference type="CDD" id="cd20618">
    <property type="entry name" value="CYP71_clan"/>
    <property type="match status" value="1"/>
</dbReference>
<keyword evidence="7" id="KW-0503">Monooxygenase</keyword>
<accession>A0A6J1DA87</accession>
<evidence type="ECO:0000256" key="1">
    <source>
        <dbReference type="ARBA" id="ARBA00001971"/>
    </source>
</evidence>
<keyword evidence="4 8" id="KW-0479">Metal-binding</keyword>
<gene>
    <name evidence="11" type="primary">LOC111018796</name>
</gene>
<evidence type="ECO:0000256" key="3">
    <source>
        <dbReference type="ARBA" id="ARBA00022617"/>
    </source>
</evidence>
<dbReference type="GO" id="GO:0044550">
    <property type="term" value="P:secondary metabolite biosynthetic process"/>
    <property type="evidence" value="ECO:0007669"/>
    <property type="project" value="UniProtKB-ARBA"/>
</dbReference>
<keyword evidence="9" id="KW-1133">Transmembrane helix</keyword>
<keyword evidence="9" id="KW-0472">Membrane</keyword>
<organism evidence="10 11">
    <name type="scientific">Momordica charantia</name>
    <name type="common">Bitter gourd</name>
    <name type="synonym">Balsam pear</name>
    <dbReference type="NCBI Taxonomy" id="3673"/>
    <lineage>
        <taxon>Eukaryota</taxon>
        <taxon>Viridiplantae</taxon>
        <taxon>Streptophyta</taxon>
        <taxon>Embryophyta</taxon>
        <taxon>Tracheophyta</taxon>
        <taxon>Spermatophyta</taxon>
        <taxon>Magnoliopsida</taxon>
        <taxon>eudicotyledons</taxon>
        <taxon>Gunneridae</taxon>
        <taxon>Pentapetalae</taxon>
        <taxon>rosids</taxon>
        <taxon>fabids</taxon>
        <taxon>Cucurbitales</taxon>
        <taxon>Cucurbitaceae</taxon>
        <taxon>Momordiceae</taxon>
        <taxon>Momordica</taxon>
    </lineage>
</organism>
<evidence type="ECO:0000313" key="11">
    <source>
        <dbReference type="RefSeq" id="XP_022150738.1"/>
    </source>
</evidence>
<keyword evidence="6 8" id="KW-0408">Iron</keyword>
<evidence type="ECO:0000256" key="9">
    <source>
        <dbReference type="SAM" id="Phobius"/>
    </source>
</evidence>
<dbReference type="GO" id="GO:0004497">
    <property type="term" value="F:monooxygenase activity"/>
    <property type="evidence" value="ECO:0007669"/>
    <property type="project" value="UniProtKB-KW"/>
</dbReference>
<dbReference type="FunFam" id="1.10.630.10:FF:000038">
    <property type="entry name" value="Cytochrome P450 84A1"/>
    <property type="match status" value="1"/>
</dbReference>
<dbReference type="InterPro" id="IPR002401">
    <property type="entry name" value="Cyt_P450_E_grp-I"/>
</dbReference>
<evidence type="ECO:0000256" key="5">
    <source>
        <dbReference type="ARBA" id="ARBA00023002"/>
    </source>
</evidence>
<dbReference type="PRINTS" id="PR00385">
    <property type="entry name" value="P450"/>
</dbReference>
<dbReference type="KEGG" id="mcha:111018796"/>
<dbReference type="AlphaFoldDB" id="A0A6J1DA87"/>
<dbReference type="GO" id="GO:0005506">
    <property type="term" value="F:iron ion binding"/>
    <property type="evidence" value="ECO:0007669"/>
    <property type="project" value="InterPro"/>
</dbReference>
<evidence type="ECO:0000256" key="7">
    <source>
        <dbReference type="ARBA" id="ARBA00023033"/>
    </source>
</evidence>
<keyword evidence="3 8" id="KW-0349">Heme</keyword>
<dbReference type="Pfam" id="PF00067">
    <property type="entry name" value="p450"/>
    <property type="match status" value="1"/>
</dbReference>